<keyword evidence="2" id="KW-0732">Signal</keyword>
<feature type="signal peptide" evidence="2">
    <location>
        <begin position="1"/>
        <end position="24"/>
    </location>
</feature>
<organism evidence="3">
    <name type="scientific">Setaria italica</name>
    <name type="common">Foxtail millet</name>
    <name type="synonym">Panicum italicum</name>
    <dbReference type="NCBI Taxonomy" id="4555"/>
    <lineage>
        <taxon>Eukaryota</taxon>
        <taxon>Viridiplantae</taxon>
        <taxon>Streptophyta</taxon>
        <taxon>Embryophyta</taxon>
        <taxon>Tracheophyta</taxon>
        <taxon>Spermatophyta</taxon>
        <taxon>Magnoliopsida</taxon>
        <taxon>Liliopsida</taxon>
        <taxon>Poales</taxon>
        <taxon>Poaceae</taxon>
        <taxon>PACMAD clade</taxon>
        <taxon>Panicoideae</taxon>
        <taxon>Panicodae</taxon>
        <taxon>Paniceae</taxon>
        <taxon>Cenchrinae</taxon>
        <taxon>Setaria</taxon>
    </lineage>
</organism>
<keyword evidence="1" id="KW-1133">Transmembrane helix</keyword>
<gene>
    <name evidence="3" type="ORF">SETIT_5G335200v2</name>
</gene>
<feature type="chain" id="PRO_5016587104" evidence="2">
    <location>
        <begin position="25"/>
        <end position="195"/>
    </location>
</feature>
<evidence type="ECO:0000256" key="2">
    <source>
        <dbReference type="SAM" id="SignalP"/>
    </source>
</evidence>
<reference evidence="3" key="2">
    <citation type="submission" date="2015-07" db="EMBL/GenBank/DDBJ databases">
        <authorList>
            <person name="Noorani M."/>
        </authorList>
    </citation>
    <scope>NUCLEOTIDE SEQUENCE</scope>
    <source>
        <strain evidence="3">Yugu1</strain>
    </source>
</reference>
<evidence type="ECO:0000256" key="1">
    <source>
        <dbReference type="SAM" id="Phobius"/>
    </source>
</evidence>
<protein>
    <submittedName>
        <fullName evidence="3">Uncharacterized protein</fullName>
    </submittedName>
</protein>
<evidence type="ECO:0000313" key="3">
    <source>
        <dbReference type="EMBL" id="RCV27571.1"/>
    </source>
</evidence>
<feature type="transmembrane region" description="Helical" evidence="1">
    <location>
        <begin position="158"/>
        <end position="179"/>
    </location>
</feature>
<dbReference type="AlphaFoldDB" id="A0A368RBM0"/>
<keyword evidence="1" id="KW-0472">Membrane</keyword>
<proteinExistence type="predicted"/>
<accession>A0A368RBM0</accession>
<feature type="transmembrane region" description="Helical" evidence="1">
    <location>
        <begin position="71"/>
        <end position="91"/>
    </location>
</feature>
<feature type="transmembrane region" description="Helical" evidence="1">
    <location>
        <begin position="40"/>
        <end position="59"/>
    </location>
</feature>
<sequence length="195" mass="21806">MSHFGRARRFALWFLALSLHTINALLYVSNMEKDQWCLLMKRTGLGITLIFCFGLVMLLHQSFPITKDVCICGGIFGFLYVVAATVTLYNFPTWSDIVLGLIHTLITLFMSILRFSCQAGFLKFEKFPLLVAVLGSIGGCLLPLAPLPKLSEISAYKVATLIGGLSRLLDVVFIMGLVSRDKVNHFLVRLQEFLI</sequence>
<feature type="transmembrane region" description="Helical" evidence="1">
    <location>
        <begin position="127"/>
        <end position="146"/>
    </location>
</feature>
<keyword evidence="1" id="KW-0812">Transmembrane</keyword>
<reference evidence="3" key="1">
    <citation type="journal article" date="2012" name="Nat. Biotechnol.">
        <title>Reference genome sequence of the model plant Setaria.</title>
        <authorList>
            <person name="Bennetzen J.L."/>
            <person name="Schmutz J."/>
            <person name="Wang H."/>
            <person name="Percifield R."/>
            <person name="Hawkins J."/>
            <person name="Pontaroli A.C."/>
            <person name="Estep M."/>
            <person name="Feng L."/>
            <person name="Vaughn J.N."/>
            <person name="Grimwood J."/>
            <person name="Jenkins J."/>
            <person name="Barry K."/>
            <person name="Lindquist E."/>
            <person name="Hellsten U."/>
            <person name="Deshpande S."/>
            <person name="Wang X."/>
            <person name="Wu X."/>
            <person name="Mitros T."/>
            <person name="Triplett J."/>
            <person name="Yang X."/>
            <person name="Ye C.Y."/>
            <person name="Mauro-Herrera M."/>
            <person name="Wang L."/>
            <person name="Li P."/>
            <person name="Sharma M."/>
            <person name="Sharma R."/>
            <person name="Ronald P.C."/>
            <person name="Panaud O."/>
            <person name="Kellogg E.A."/>
            <person name="Brutnell T.P."/>
            <person name="Doust A.N."/>
            <person name="Tuskan G.A."/>
            <person name="Rokhsar D."/>
            <person name="Devos K.M."/>
        </authorList>
    </citation>
    <scope>NUCLEOTIDE SEQUENCE [LARGE SCALE GENOMIC DNA]</scope>
    <source>
        <strain evidence="3">Yugu1</strain>
    </source>
</reference>
<dbReference type="EMBL" id="CM003532">
    <property type="protein sequence ID" value="RCV27571.1"/>
    <property type="molecule type" value="Genomic_DNA"/>
</dbReference>
<name>A0A368RBM0_SETIT</name>
<feature type="transmembrane region" description="Helical" evidence="1">
    <location>
        <begin position="97"/>
        <end position="115"/>
    </location>
</feature>